<keyword evidence="5" id="KW-0148">Chlorophyll</keyword>
<dbReference type="GO" id="GO:0016168">
    <property type="term" value="F:chlorophyll binding"/>
    <property type="evidence" value="ECO:0007669"/>
    <property type="project" value="UniProtKB-KW"/>
</dbReference>
<evidence type="ECO:0000256" key="8">
    <source>
        <dbReference type="ARBA" id="ARBA00022989"/>
    </source>
</evidence>
<proteinExistence type="inferred from homology"/>
<evidence type="ECO:0000256" key="9">
    <source>
        <dbReference type="ARBA" id="ARBA00022991"/>
    </source>
</evidence>
<comment type="caution">
    <text evidence="13">The sequence shown here is derived from an EMBL/GenBank/DDBJ whole genome shotgun (WGS) entry which is preliminary data.</text>
</comment>
<protein>
    <submittedName>
        <fullName evidence="13">Chlorophyll a/b binding light-harvesting protein</fullName>
    </submittedName>
</protein>
<dbReference type="Proteomes" id="UP000247807">
    <property type="component" value="Unassembled WGS sequence"/>
</dbReference>
<comment type="cofactor">
    <cofactor evidence="2">
        <name>divinyl chlorophyll b</name>
        <dbReference type="ChEBI" id="CHEBI:73096"/>
    </cofactor>
</comment>
<reference evidence="13 14" key="1">
    <citation type="journal article" date="2018" name="Appl. Environ. Microbiol.">
        <title>Genome rearrangement shapes Prochlorococcus ecological adaptation.</title>
        <authorList>
            <person name="Yan W."/>
            <person name="Wei S."/>
            <person name="Wang Q."/>
            <person name="Xiao X."/>
            <person name="Zeng Q."/>
            <person name="Jiao N."/>
            <person name="Zhang R."/>
        </authorList>
    </citation>
    <scope>NUCLEOTIDE SEQUENCE [LARGE SCALE GENOMIC DNA]</scope>
    <source>
        <strain evidence="13 14">XMU1408</strain>
    </source>
</reference>
<dbReference type="AlphaFoldDB" id="A0A318R5U3"/>
<keyword evidence="8 12" id="KW-1133">Transmembrane helix</keyword>
<comment type="cofactor">
    <cofactor evidence="1">
        <name>divinyl chlorophyll a</name>
        <dbReference type="ChEBI" id="CHEBI:73095"/>
    </cofactor>
</comment>
<keyword evidence="10" id="KW-0793">Thylakoid</keyword>
<dbReference type="GO" id="GO:0009767">
    <property type="term" value="P:photosynthetic electron transport chain"/>
    <property type="evidence" value="ECO:0007669"/>
    <property type="project" value="InterPro"/>
</dbReference>
<comment type="subcellular location">
    <subcellularLocation>
        <location evidence="3">Cellular thylakoid membrane</location>
        <topology evidence="3">Multi-pass membrane protein</topology>
    </subcellularLocation>
</comment>
<evidence type="ECO:0000256" key="12">
    <source>
        <dbReference type="SAM" id="Phobius"/>
    </source>
</evidence>
<gene>
    <name evidence="13" type="ORF">DNJ73_04180</name>
</gene>
<keyword evidence="9" id="KW-0157">Chromophore</keyword>
<evidence type="ECO:0000256" key="5">
    <source>
        <dbReference type="ARBA" id="ARBA00022494"/>
    </source>
</evidence>
<dbReference type="GO" id="GO:0009521">
    <property type="term" value="C:photosystem"/>
    <property type="evidence" value="ECO:0007669"/>
    <property type="project" value="InterPro"/>
</dbReference>
<keyword evidence="11 12" id="KW-0472">Membrane</keyword>
<keyword evidence="6" id="KW-0602">Photosynthesis</keyword>
<evidence type="ECO:0000256" key="7">
    <source>
        <dbReference type="ARBA" id="ARBA00022692"/>
    </source>
</evidence>
<evidence type="ECO:0000256" key="2">
    <source>
        <dbReference type="ARBA" id="ARBA00001949"/>
    </source>
</evidence>
<evidence type="ECO:0000313" key="14">
    <source>
        <dbReference type="Proteomes" id="UP000247807"/>
    </source>
</evidence>
<name>A0A318R5U3_PROMR</name>
<dbReference type="SUPFAM" id="SSF161077">
    <property type="entry name" value="Photosystem II antenna protein-like"/>
    <property type="match status" value="1"/>
</dbReference>
<evidence type="ECO:0000256" key="6">
    <source>
        <dbReference type="ARBA" id="ARBA00022531"/>
    </source>
</evidence>
<keyword evidence="7 12" id="KW-0812">Transmembrane</keyword>
<comment type="similarity">
    <text evidence="4">Belongs to the PsbB/PsbC family. IsiA/Pcb subfamily.</text>
</comment>
<dbReference type="NCBIfam" id="TIGR03041">
    <property type="entry name" value="PS_antenn_a_b"/>
    <property type="match status" value="1"/>
</dbReference>
<sequence>MQTYGNPNVTYDWYAGNSGTANRSGKFIAAHAAHAGLMMFWAGAFTLFELARYDSSVAMGNQNLICLPHLAQLGIGGIENGVITEPYGCTVIAVLHLIFSGVLGAGGILHSTRYDGDLGNYPEGSRPKKFDFEWDDPDKLTFILGHHLIFLGLANIQFVEWAQYHGIWDSALGATRTVSYNLDLGMIWNHQADFLQISNLEDVMGGHAFLAFFQIIGGAFHIITKQFGEYTEFKGKGLLSAEAVLSYSLAGVGYCALVAAFWSSTNTTVYSTEFFGDVLQLKFDFAPYFVDTDASLATGAHTARAWLANVHFYLGFFFIQGHLWHALRAMGFDFRRVGKAFDNMENAKITNG</sequence>
<evidence type="ECO:0000256" key="11">
    <source>
        <dbReference type="ARBA" id="ARBA00023136"/>
    </source>
</evidence>
<accession>A0A318R5U3</accession>
<dbReference type="Pfam" id="PF00421">
    <property type="entry name" value="PSII"/>
    <property type="match status" value="1"/>
</dbReference>
<feature type="transmembrane region" description="Helical" evidence="12">
    <location>
        <begin position="244"/>
        <end position="262"/>
    </location>
</feature>
<evidence type="ECO:0000256" key="4">
    <source>
        <dbReference type="ARBA" id="ARBA00006689"/>
    </source>
</evidence>
<dbReference type="InterPro" id="IPR000932">
    <property type="entry name" value="PS_antenna-like"/>
</dbReference>
<feature type="transmembrane region" description="Helical" evidence="12">
    <location>
        <begin position="204"/>
        <end position="223"/>
    </location>
</feature>
<evidence type="ECO:0000256" key="1">
    <source>
        <dbReference type="ARBA" id="ARBA00001921"/>
    </source>
</evidence>
<organism evidence="13 14">
    <name type="scientific">Prochlorococcus marinus XMU1408</name>
    <dbReference type="NCBI Taxonomy" id="2213228"/>
    <lineage>
        <taxon>Bacteria</taxon>
        <taxon>Bacillati</taxon>
        <taxon>Cyanobacteriota</taxon>
        <taxon>Cyanophyceae</taxon>
        <taxon>Synechococcales</taxon>
        <taxon>Prochlorococcaceae</taxon>
        <taxon>Prochlorococcus</taxon>
    </lineage>
</organism>
<dbReference type="InterPro" id="IPR036001">
    <property type="entry name" value="PS_II_antenna-like_sf"/>
</dbReference>
<dbReference type="RefSeq" id="WP_158466446.1">
    <property type="nucleotide sequence ID" value="NZ_QJUE01000002.1"/>
</dbReference>
<evidence type="ECO:0000313" key="13">
    <source>
        <dbReference type="EMBL" id="PYE02952.1"/>
    </source>
</evidence>
<dbReference type="GO" id="GO:0031676">
    <property type="term" value="C:plasma membrane-derived thylakoid membrane"/>
    <property type="evidence" value="ECO:0007669"/>
    <property type="project" value="UniProtKB-SubCell"/>
</dbReference>
<evidence type="ECO:0000256" key="10">
    <source>
        <dbReference type="ARBA" id="ARBA00023078"/>
    </source>
</evidence>
<dbReference type="EMBL" id="QJUE01000002">
    <property type="protein sequence ID" value="PYE02952.1"/>
    <property type="molecule type" value="Genomic_DNA"/>
</dbReference>
<feature type="transmembrane region" description="Helical" evidence="12">
    <location>
        <begin position="310"/>
        <end position="327"/>
    </location>
</feature>
<evidence type="ECO:0000256" key="3">
    <source>
        <dbReference type="ARBA" id="ARBA00004636"/>
    </source>
</evidence>
<dbReference type="OrthoDB" id="9429529at2"/>